<dbReference type="Gene3D" id="3.10.50.10">
    <property type="match status" value="1"/>
</dbReference>
<feature type="signal peptide" evidence="1">
    <location>
        <begin position="1"/>
        <end position="23"/>
    </location>
</feature>
<comment type="caution">
    <text evidence="3">The sequence shown here is derived from an EMBL/GenBank/DDBJ whole genome shotgun (WGS) entry which is preliminary data.</text>
</comment>
<dbReference type="AlphaFoldDB" id="A0A8S1DMG9"/>
<dbReference type="InterPro" id="IPR001223">
    <property type="entry name" value="Glyco_hydro18_cat"/>
</dbReference>
<dbReference type="SMART" id="SM00636">
    <property type="entry name" value="Glyco_18"/>
    <property type="match status" value="1"/>
</dbReference>
<dbReference type="InterPro" id="IPR050314">
    <property type="entry name" value="Glycosyl_Hydrlase_18"/>
</dbReference>
<accession>A0A8S1DMG9</accession>
<dbReference type="EMBL" id="CADEPI010000248">
    <property type="protein sequence ID" value="CAB3381836.1"/>
    <property type="molecule type" value="Genomic_DNA"/>
</dbReference>
<dbReference type="PANTHER" id="PTHR11177">
    <property type="entry name" value="CHITINASE"/>
    <property type="match status" value="1"/>
</dbReference>
<protein>
    <recommendedName>
        <fullName evidence="2">GH18 domain-containing protein</fullName>
    </recommendedName>
</protein>
<dbReference type="InterPro" id="IPR011583">
    <property type="entry name" value="Chitinase_II/V-like_cat"/>
</dbReference>
<evidence type="ECO:0000256" key="1">
    <source>
        <dbReference type="SAM" id="SignalP"/>
    </source>
</evidence>
<dbReference type="GO" id="GO:0005576">
    <property type="term" value="C:extracellular region"/>
    <property type="evidence" value="ECO:0007669"/>
    <property type="project" value="TreeGrafter"/>
</dbReference>
<proteinExistence type="predicted"/>
<dbReference type="SUPFAM" id="SSF51445">
    <property type="entry name" value="(Trans)glycosidases"/>
    <property type="match status" value="1"/>
</dbReference>
<name>A0A8S1DMG9_9INSE</name>
<keyword evidence="1" id="KW-0732">Signal</keyword>
<dbReference type="PANTHER" id="PTHR11177:SF317">
    <property type="entry name" value="CHITINASE 12-RELATED"/>
    <property type="match status" value="1"/>
</dbReference>
<dbReference type="InterPro" id="IPR029070">
    <property type="entry name" value="Chitinase_insertion_sf"/>
</dbReference>
<feature type="domain" description="GH18" evidence="2">
    <location>
        <begin position="100"/>
        <end position="457"/>
    </location>
</feature>
<gene>
    <name evidence="3" type="ORF">CLODIP_2_CD11958</name>
</gene>
<dbReference type="GO" id="GO:0008061">
    <property type="term" value="F:chitin binding"/>
    <property type="evidence" value="ECO:0007669"/>
    <property type="project" value="InterPro"/>
</dbReference>
<dbReference type="Proteomes" id="UP000494165">
    <property type="component" value="Unassembled WGS sequence"/>
</dbReference>
<evidence type="ECO:0000259" key="2">
    <source>
        <dbReference type="PROSITE" id="PS51910"/>
    </source>
</evidence>
<evidence type="ECO:0000313" key="3">
    <source>
        <dbReference type="EMBL" id="CAB3381836.1"/>
    </source>
</evidence>
<dbReference type="Pfam" id="PF00704">
    <property type="entry name" value="Glyco_hydro_18"/>
    <property type="match status" value="1"/>
</dbReference>
<keyword evidence="4" id="KW-1185">Reference proteome</keyword>
<dbReference type="Gene3D" id="3.20.20.80">
    <property type="entry name" value="Glycosidases"/>
    <property type="match status" value="1"/>
</dbReference>
<dbReference type="GO" id="GO:0006032">
    <property type="term" value="P:chitin catabolic process"/>
    <property type="evidence" value="ECO:0007669"/>
    <property type="project" value="TreeGrafter"/>
</dbReference>
<dbReference type="PROSITE" id="PS51257">
    <property type="entry name" value="PROKAR_LIPOPROTEIN"/>
    <property type="match status" value="1"/>
</dbReference>
<dbReference type="OrthoDB" id="76388at2759"/>
<dbReference type="InterPro" id="IPR017853">
    <property type="entry name" value="GH"/>
</dbReference>
<dbReference type="GO" id="GO:0005975">
    <property type="term" value="P:carbohydrate metabolic process"/>
    <property type="evidence" value="ECO:0007669"/>
    <property type="project" value="InterPro"/>
</dbReference>
<feature type="chain" id="PRO_5035805533" description="GH18 domain-containing protein" evidence="1">
    <location>
        <begin position="24"/>
        <end position="465"/>
    </location>
</feature>
<dbReference type="GO" id="GO:0004568">
    <property type="term" value="F:chitinase activity"/>
    <property type="evidence" value="ECO:0007669"/>
    <property type="project" value="TreeGrafter"/>
</dbReference>
<organism evidence="3 4">
    <name type="scientific">Cloeon dipterum</name>
    <dbReference type="NCBI Taxonomy" id="197152"/>
    <lineage>
        <taxon>Eukaryota</taxon>
        <taxon>Metazoa</taxon>
        <taxon>Ecdysozoa</taxon>
        <taxon>Arthropoda</taxon>
        <taxon>Hexapoda</taxon>
        <taxon>Insecta</taxon>
        <taxon>Pterygota</taxon>
        <taxon>Palaeoptera</taxon>
        <taxon>Ephemeroptera</taxon>
        <taxon>Pisciforma</taxon>
        <taxon>Baetidae</taxon>
        <taxon>Cloeon</taxon>
    </lineage>
</organism>
<sequence length="465" mass="52265">MRLKIAVSLWAAVFLAFVAIASCKNCIAGKRKAGLKRRIVMLVKLVDKILCDDGDLYSDCFARKTSGKEDVGDSERTKTKESEAKIDLLPEYHDNCSSQGVENKYLNCWIRSIDFNEKFTHKGINVDLCTHATLIHFFRLGNDSSLQMQENVEKRFETTDFQPLVKMFQTKNKPVILAVGLDEDGLPPGKFSAIASKEGSRSLFVNSVMQVIEKYNLDGLLLNWQYPVFWEDNILGKSSAYDGINYVHLMRIFSEKLKSKKRILQGYSTANLAFSMFFDFKKLNSLVDHWFLPFFHFEGPTSTTTAISSPYNRAESMVSKHMGIISPDKLLLGIPTFYKPVVVDPKAKGIRLGTPLKNLPTNQRLSTFRSLCEEAAKGGMTVVHNENNVVNSYAFVKNDWVSYDSSIVAINKVRMVLDNNLAGVFVPFITVDDYDGKACNCGNFHILRSIKNALMGSVCVVKTCP</sequence>
<evidence type="ECO:0000313" key="4">
    <source>
        <dbReference type="Proteomes" id="UP000494165"/>
    </source>
</evidence>
<reference evidence="3 4" key="1">
    <citation type="submission" date="2020-04" db="EMBL/GenBank/DDBJ databases">
        <authorList>
            <person name="Alioto T."/>
            <person name="Alioto T."/>
            <person name="Gomez Garrido J."/>
        </authorList>
    </citation>
    <scope>NUCLEOTIDE SEQUENCE [LARGE SCALE GENOMIC DNA]</scope>
</reference>
<dbReference type="PROSITE" id="PS51910">
    <property type="entry name" value="GH18_2"/>
    <property type="match status" value="1"/>
</dbReference>